<protein>
    <submittedName>
        <fullName evidence="1">Hydrogenase/urease nickel incorporation protein</fullName>
    </submittedName>
</protein>
<name>A0A8D9PDT5_9CAUD</name>
<dbReference type="EMBL" id="BK014723">
    <property type="protein sequence ID" value="DAD55350.1"/>
    <property type="molecule type" value="Genomic_DNA"/>
</dbReference>
<evidence type="ECO:0000313" key="1">
    <source>
        <dbReference type="EMBL" id="DAD55350.1"/>
    </source>
</evidence>
<organism evidence="1">
    <name type="scientific">Podoviridae sp. ct5O42</name>
    <dbReference type="NCBI Taxonomy" id="2826084"/>
    <lineage>
        <taxon>Viruses</taxon>
        <taxon>Duplodnaviria</taxon>
        <taxon>Heunggongvirae</taxon>
        <taxon>Uroviricota</taxon>
        <taxon>Caudoviricetes</taxon>
    </lineage>
</organism>
<reference evidence="1" key="1">
    <citation type="journal article" date="2021" name="Proc. Natl. Acad. Sci. U.S.A.">
        <title>A Catalog of Tens of Thousands of Viruses from Human Metagenomes Reveals Hidden Associations with Chronic Diseases.</title>
        <authorList>
            <person name="Tisza M.J."/>
            <person name="Buck C.B."/>
        </authorList>
    </citation>
    <scope>NUCLEOTIDE SEQUENCE</scope>
    <source>
        <strain evidence="1">Ct5O42</strain>
    </source>
</reference>
<proteinExistence type="predicted"/>
<accession>A0A8D9PDT5</accession>
<sequence length="117" mass="12785">MAEYIKREAAIAYIREQSEECQKAFEEFGGESGIYADAYNDLAEDFYSIPAADVAPVVHGLWEREPSSSWRWTPSGAVAVTRTTYRCGLCGRGTAVKSNYCPHCGAKMDGGDSDATD</sequence>